<feature type="transmembrane region" description="Helical" evidence="1">
    <location>
        <begin position="34"/>
        <end position="52"/>
    </location>
</feature>
<keyword evidence="1" id="KW-0472">Membrane</keyword>
<gene>
    <name evidence="2" type="ORF">DW747_07335</name>
</gene>
<evidence type="ECO:0000256" key="1">
    <source>
        <dbReference type="SAM" id="Phobius"/>
    </source>
</evidence>
<dbReference type="RefSeq" id="WP_117539747.1">
    <property type="nucleotide sequence ID" value="NZ_JAQDKA010000004.1"/>
</dbReference>
<dbReference type="OrthoDB" id="2109209at2"/>
<sequence length="229" mass="26330">MLIVRGIMWISVLIVMLICMVKTKRNGMKKKIRALIFVVFLFILFVFMPYSTEAPIENLFITFKTPEQAIHYINAPFSNDKIEDIIVGQDTCMAVFESGQDEELYAGRDMWLRKGEKGYKLISAAGVQKAILSNDIRDEDLDIFFYVDYIKGTKDTYFTGTCETMGKLTLEDNAGTHFTVRLMDSSFLGTDQKRYYCYGCVKDMQDDYQITVNGKTYTAENIKKSPEFP</sequence>
<dbReference type="EMBL" id="QVFD01000005">
    <property type="protein sequence ID" value="RGC47969.1"/>
    <property type="molecule type" value="Genomic_DNA"/>
</dbReference>
<keyword evidence="1" id="KW-1133">Transmembrane helix</keyword>
<reference evidence="2 3" key="1">
    <citation type="submission" date="2018-08" db="EMBL/GenBank/DDBJ databases">
        <title>A genome reference for cultivated species of the human gut microbiota.</title>
        <authorList>
            <person name="Zou Y."/>
            <person name="Xue W."/>
            <person name="Luo G."/>
        </authorList>
    </citation>
    <scope>NUCLEOTIDE SEQUENCE [LARGE SCALE GENOMIC DNA]</scope>
    <source>
        <strain evidence="2 3">AM28-39</strain>
    </source>
</reference>
<feature type="transmembrane region" description="Helical" evidence="1">
    <location>
        <begin position="6"/>
        <end position="22"/>
    </location>
</feature>
<keyword evidence="3" id="KW-1185">Reference proteome</keyword>
<dbReference type="AlphaFoldDB" id="A0A3E2XP72"/>
<proteinExistence type="predicted"/>
<comment type="caution">
    <text evidence="2">The sequence shown here is derived from an EMBL/GenBank/DDBJ whole genome shotgun (WGS) entry which is preliminary data.</text>
</comment>
<name>A0A3E2XP72_9FIRM</name>
<keyword evidence="1" id="KW-0812">Transmembrane</keyword>
<evidence type="ECO:0000313" key="2">
    <source>
        <dbReference type="EMBL" id="RGC47969.1"/>
    </source>
</evidence>
<accession>A0A3E2XP72</accession>
<organism evidence="2 3">
    <name type="scientific">Coprococcus catus</name>
    <dbReference type="NCBI Taxonomy" id="116085"/>
    <lineage>
        <taxon>Bacteria</taxon>
        <taxon>Bacillati</taxon>
        <taxon>Bacillota</taxon>
        <taxon>Clostridia</taxon>
        <taxon>Lachnospirales</taxon>
        <taxon>Lachnospiraceae</taxon>
        <taxon>Coprococcus</taxon>
    </lineage>
</organism>
<evidence type="ECO:0000313" key="3">
    <source>
        <dbReference type="Proteomes" id="UP000261231"/>
    </source>
</evidence>
<protein>
    <submittedName>
        <fullName evidence="2">Uncharacterized protein</fullName>
    </submittedName>
</protein>
<dbReference type="Proteomes" id="UP000261231">
    <property type="component" value="Unassembled WGS sequence"/>
</dbReference>